<dbReference type="SUPFAM" id="SSF47616">
    <property type="entry name" value="GST C-terminal domain-like"/>
    <property type="match status" value="1"/>
</dbReference>
<dbReference type="Pfam" id="PF13410">
    <property type="entry name" value="GST_C_2"/>
    <property type="match status" value="1"/>
</dbReference>
<dbReference type="InterPro" id="IPR036282">
    <property type="entry name" value="Glutathione-S-Trfase_C_sf"/>
</dbReference>
<name>A0A067TAM0_GALM3</name>
<dbReference type="GO" id="GO:0005737">
    <property type="term" value="C:cytoplasm"/>
    <property type="evidence" value="ECO:0007669"/>
    <property type="project" value="TreeGrafter"/>
</dbReference>
<dbReference type="EMBL" id="KL142372">
    <property type="protein sequence ID" value="KDR80201.1"/>
    <property type="molecule type" value="Genomic_DNA"/>
</dbReference>
<dbReference type="InterPro" id="IPR047047">
    <property type="entry name" value="GST_Omega-like_C"/>
</dbReference>
<dbReference type="InterPro" id="IPR036249">
    <property type="entry name" value="Thioredoxin-like_sf"/>
</dbReference>
<accession>A0A067TAM0</accession>
<evidence type="ECO:0000313" key="6">
    <source>
        <dbReference type="Proteomes" id="UP000027222"/>
    </source>
</evidence>
<evidence type="ECO:0000313" key="5">
    <source>
        <dbReference type="EMBL" id="KDR80201.1"/>
    </source>
</evidence>
<feature type="active site" description="Proton donor/acceptor" evidence="1">
    <location>
        <position position="193"/>
    </location>
</feature>
<feature type="binding site" evidence="2">
    <location>
        <begin position="125"/>
        <end position="128"/>
    </location>
    <ligand>
        <name>glutathione</name>
        <dbReference type="ChEBI" id="CHEBI:57925"/>
    </ligand>
</feature>
<evidence type="ECO:0000256" key="2">
    <source>
        <dbReference type="PIRSR" id="PIRSR015753-2"/>
    </source>
</evidence>
<evidence type="ECO:0000256" key="3">
    <source>
        <dbReference type="PIRSR" id="PIRSR015753-3"/>
    </source>
</evidence>
<dbReference type="InterPro" id="IPR010987">
    <property type="entry name" value="Glutathione-S-Trfase_C-like"/>
</dbReference>
<gene>
    <name evidence="5" type="ORF">GALMADRAFT_62390</name>
</gene>
<proteinExistence type="predicted"/>
<dbReference type="Pfam" id="PF13409">
    <property type="entry name" value="GST_N_2"/>
    <property type="match status" value="1"/>
</dbReference>
<organism evidence="5 6">
    <name type="scientific">Galerina marginata (strain CBS 339.88)</name>
    <dbReference type="NCBI Taxonomy" id="685588"/>
    <lineage>
        <taxon>Eukaryota</taxon>
        <taxon>Fungi</taxon>
        <taxon>Dikarya</taxon>
        <taxon>Basidiomycota</taxon>
        <taxon>Agaricomycotina</taxon>
        <taxon>Agaricomycetes</taxon>
        <taxon>Agaricomycetidae</taxon>
        <taxon>Agaricales</taxon>
        <taxon>Agaricineae</taxon>
        <taxon>Strophariaceae</taxon>
        <taxon>Galerina</taxon>
    </lineage>
</organism>
<dbReference type="PANTHER" id="PTHR32419:SF6">
    <property type="entry name" value="GLUTATHIONE S-TRANSFERASE OMEGA-LIKE 1-RELATED"/>
    <property type="match status" value="1"/>
</dbReference>
<feature type="domain" description="GST C-terminal" evidence="4">
    <location>
        <begin position="159"/>
        <end position="296"/>
    </location>
</feature>
<protein>
    <recommendedName>
        <fullName evidence="4">GST C-terminal domain-containing protein</fullName>
    </recommendedName>
</protein>
<dbReference type="SFLD" id="SFLDS00019">
    <property type="entry name" value="Glutathione_Transferase_(cytos"/>
    <property type="match status" value="1"/>
</dbReference>
<feature type="site" description="Lowers pKa of active site Cys" evidence="3">
    <location>
        <position position="296"/>
    </location>
</feature>
<dbReference type="InterPro" id="IPR040079">
    <property type="entry name" value="Glutathione_S-Trfase"/>
</dbReference>
<dbReference type="SFLD" id="SFLDG01148">
    <property type="entry name" value="Xi_(cytGST)"/>
    <property type="match status" value="1"/>
</dbReference>
<dbReference type="Gene3D" id="1.20.1050.10">
    <property type="match status" value="1"/>
</dbReference>
<dbReference type="HOGENOM" id="CLU_037263_0_1_1"/>
<dbReference type="GO" id="GO:0004364">
    <property type="term" value="F:glutathione transferase activity"/>
    <property type="evidence" value="ECO:0007669"/>
    <property type="project" value="InterPro"/>
</dbReference>
<reference evidence="6" key="1">
    <citation type="journal article" date="2014" name="Proc. Natl. Acad. Sci. U.S.A.">
        <title>Extensive sampling of basidiomycete genomes demonstrates inadequacy of the white-rot/brown-rot paradigm for wood decay fungi.</title>
        <authorList>
            <person name="Riley R."/>
            <person name="Salamov A.A."/>
            <person name="Brown D.W."/>
            <person name="Nagy L.G."/>
            <person name="Floudas D."/>
            <person name="Held B.W."/>
            <person name="Levasseur A."/>
            <person name="Lombard V."/>
            <person name="Morin E."/>
            <person name="Otillar R."/>
            <person name="Lindquist E.A."/>
            <person name="Sun H."/>
            <person name="LaButti K.M."/>
            <person name="Schmutz J."/>
            <person name="Jabbour D."/>
            <person name="Luo H."/>
            <person name="Baker S.E."/>
            <person name="Pisabarro A.G."/>
            <person name="Walton J.D."/>
            <person name="Blanchette R.A."/>
            <person name="Henrissat B."/>
            <person name="Martin F."/>
            <person name="Cullen D."/>
            <person name="Hibbett D.S."/>
            <person name="Grigoriev I.V."/>
        </authorList>
    </citation>
    <scope>NUCLEOTIDE SEQUENCE [LARGE SCALE GENOMIC DNA]</scope>
    <source>
        <strain evidence="6">CBS 339.88</strain>
    </source>
</reference>
<keyword evidence="6" id="KW-1185">Reference proteome</keyword>
<feature type="active site" description="Nucleophile" evidence="1">
    <location>
        <position position="56"/>
    </location>
</feature>
<feature type="site" description="Lowers pKa of active site Cys" evidence="3">
    <location>
        <position position="251"/>
    </location>
</feature>
<dbReference type="STRING" id="685588.A0A067TAM0"/>
<dbReference type="PROSITE" id="PS50405">
    <property type="entry name" value="GST_CTER"/>
    <property type="match status" value="1"/>
</dbReference>
<dbReference type="AlphaFoldDB" id="A0A067TAM0"/>
<dbReference type="Gene3D" id="3.40.30.10">
    <property type="entry name" value="Glutaredoxin"/>
    <property type="match status" value="1"/>
</dbReference>
<dbReference type="InterPro" id="IPR016639">
    <property type="entry name" value="GST_Omega/GSH"/>
</dbReference>
<dbReference type="InterPro" id="IPR004045">
    <property type="entry name" value="Glutathione_S-Trfase_N"/>
</dbReference>
<dbReference type="OrthoDB" id="2309723at2759"/>
<evidence type="ECO:0000256" key="1">
    <source>
        <dbReference type="PIRSR" id="PIRSR015753-1"/>
    </source>
</evidence>
<dbReference type="PANTHER" id="PTHR32419">
    <property type="entry name" value="GLUTATHIONYL-HYDROQUINONE REDUCTASE"/>
    <property type="match status" value="1"/>
</dbReference>
<sequence>MSTTKDTTLQSDITKFKTESDGSFKRADASFRNIVEKGGKFEPEQNRYHLYVSYACPWATRTLIVRKLKGLDTIIPVTVVSPRMGPHGWPFAQVDPFPAAGEDPIYKSEHVKDLYIKADPTYGGRFTVPVLWDKKLHTIVNNESSEIIRIFNTAFNEFIPEEKAGLNFYPENLRPEIDALNEWIYPNINNGVYRSGFATTQEAYQKAVVEVFDALDKVEKILTGKDYLVGEKLTEADIRLWVTIIRFDPVYVGHFKCNIRTIRDGYPAIHKWMQKLYWNSSAFKDSTNFEHIKTHYYWSHISINPTRIVPVGPIPNILPL</sequence>
<feature type="binding site" evidence="2">
    <location>
        <position position="89"/>
    </location>
    <ligand>
        <name>glutathione</name>
        <dbReference type="ChEBI" id="CHEBI:57925"/>
    </ligand>
</feature>
<dbReference type="Proteomes" id="UP000027222">
    <property type="component" value="Unassembled WGS sequence"/>
</dbReference>
<dbReference type="SUPFAM" id="SSF52833">
    <property type="entry name" value="Thioredoxin-like"/>
    <property type="match status" value="1"/>
</dbReference>
<feature type="binding site" evidence="2">
    <location>
        <begin position="143"/>
        <end position="144"/>
    </location>
    <ligand>
        <name>glutathione</name>
        <dbReference type="ChEBI" id="CHEBI:57925"/>
    </ligand>
</feature>
<dbReference type="SFLD" id="SFLDG01206">
    <property type="entry name" value="Xi.1"/>
    <property type="match status" value="1"/>
</dbReference>
<evidence type="ECO:0000259" key="4">
    <source>
        <dbReference type="PROSITE" id="PS50405"/>
    </source>
</evidence>
<dbReference type="PIRSF" id="PIRSF015753">
    <property type="entry name" value="GST"/>
    <property type="match status" value="1"/>
</dbReference>
<dbReference type="CDD" id="cd03190">
    <property type="entry name" value="GST_C_Omega_like"/>
    <property type="match status" value="1"/>
</dbReference>